<evidence type="ECO:0000313" key="3">
    <source>
        <dbReference type="Proteomes" id="UP000051790"/>
    </source>
</evidence>
<keyword evidence="1" id="KW-0472">Membrane</keyword>
<comment type="caution">
    <text evidence="2">The sequence shown here is derived from an EMBL/GenBank/DDBJ whole genome shotgun (WGS) entry which is preliminary data.</text>
</comment>
<dbReference type="PATRIC" id="fig|1423769.4.peg.3059"/>
<evidence type="ECO:0000313" key="2">
    <source>
        <dbReference type="EMBL" id="KRL52046.1"/>
    </source>
</evidence>
<reference evidence="2 3" key="1">
    <citation type="journal article" date="2015" name="Genome Announc.">
        <title>Expanding the biotechnology potential of lactobacilli through comparative genomics of 213 strains and associated genera.</title>
        <authorList>
            <person name="Sun Z."/>
            <person name="Harris H.M."/>
            <person name="McCann A."/>
            <person name="Guo C."/>
            <person name="Argimon S."/>
            <person name="Zhang W."/>
            <person name="Yang X."/>
            <person name="Jeffery I.B."/>
            <person name="Cooney J.C."/>
            <person name="Kagawa T.F."/>
            <person name="Liu W."/>
            <person name="Song Y."/>
            <person name="Salvetti E."/>
            <person name="Wrobel A."/>
            <person name="Rasinkangas P."/>
            <person name="Parkhill J."/>
            <person name="Rea M.C."/>
            <person name="O'Sullivan O."/>
            <person name="Ritari J."/>
            <person name="Douillard F.P."/>
            <person name="Paul Ross R."/>
            <person name="Yang R."/>
            <person name="Briner A.E."/>
            <person name="Felis G.E."/>
            <person name="de Vos W.M."/>
            <person name="Barrangou R."/>
            <person name="Klaenhammer T.R."/>
            <person name="Caufield P.W."/>
            <person name="Cui Y."/>
            <person name="Zhang H."/>
            <person name="O'Toole P.W."/>
        </authorList>
    </citation>
    <scope>NUCLEOTIDE SEQUENCE [LARGE SCALE GENOMIC DNA]</scope>
    <source>
        <strain evidence="2 3">DSM 13343</strain>
    </source>
</reference>
<feature type="transmembrane region" description="Helical" evidence="1">
    <location>
        <begin position="38"/>
        <end position="55"/>
    </location>
</feature>
<proteinExistence type="predicted"/>
<evidence type="ECO:0000256" key="1">
    <source>
        <dbReference type="SAM" id="Phobius"/>
    </source>
</evidence>
<feature type="transmembrane region" description="Helical" evidence="1">
    <location>
        <begin position="12"/>
        <end position="32"/>
    </location>
</feature>
<keyword evidence="3" id="KW-1185">Reference proteome</keyword>
<organism evidence="2 3">
    <name type="scientific">Lacticaseibacillus manihotivorans DSM 13343 = JCM 12514</name>
    <dbReference type="NCBI Taxonomy" id="1423769"/>
    <lineage>
        <taxon>Bacteria</taxon>
        <taxon>Bacillati</taxon>
        <taxon>Bacillota</taxon>
        <taxon>Bacilli</taxon>
        <taxon>Lactobacillales</taxon>
        <taxon>Lactobacillaceae</taxon>
        <taxon>Lacticaseibacillus</taxon>
    </lineage>
</organism>
<keyword evidence="1" id="KW-0812">Transmembrane</keyword>
<sequence length="81" mass="8881">MRGKTMVPTVAGLFELLMRAFAGIVLVTHLGFAGASMANPLAWIGSVFVLVNVYFRTMKKIRQQEDRQAAKKAAETAQDPI</sequence>
<keyword evidence="1" id="KW-1133">Transmembrane helix</keyword>
<dbReference type="Proteomes" id="UP000051790">
    <property type="component" value="Unassembled WGS sequence"/>
</dbReference>
<dbReference type="EMBL" id="AZEU01000051">
    <property type="protein sequence ID" value="KRL52046.1"/>
    <property type="molecule type" value="Genomic_DNA"/>
</dbReference>
<gene>
    <name evidence="2" type="ORF">FD01_GL002834</name>
</gene>
<name>A0A0R1R6G8_9LACO</name>
<dbReference type="AlphaFoldDB" id="A0A0R1R6G8"/>
<protein>
    <submittedName>
        <fullName evidence="2">Uncharacterized protein</fullName>
    </submittedName>
</protein>
<accession>A0A0R1R6G8</accession>